<dbReference type="EMBL" id="CM026421">
    <property type="protein sequence ID" value="KAG0592972.1"/>
    <property type="molecule type" value="Genomic_DNA"/>
</dbReference>
<evidence type="ECO:0000313" key="3">
    <source>
        <dbReference type="Proteomes" id="UP000822688"/>
    </source>
</evidence>
<gene>
    <name evidence="2" type="ORF">KC19_1G294400</name>
</gene>
<protein>
    <submittedName>
        <fullName evidence="2">Uncharacterized protein</fullName>
    </submittedName>
</protein>
<evidence type="ECO:0000313" key="2">
    <source>
        <dbReference type="EMBL" id="KAG0592972.1"/>
    </source>
</evidence>
<accession>A0A8T0JD51</accession>
<name>A0A8T0JD51_CERPU</name>
<feature type="signal peptide" evidence="1">
    <location>
        <begin position="1"/>
        <end position="24"/>
    </location>
</feature>
<comment type="caution">
    <text evidence="2">The sequence shown here is derived from an EMBL/GenBank/DDBJ whole genome shotgun (WGS) entry which is preliminary data.</text>
</comment>
<evidence type="ECO:0000256" key="1">
    <source>
        <dbReference type="SAM" id="SignalP"/>
    </source>
</evidence>
<organism evidence="2 3">
    <name type="scientific">Ceratodon purpureus</name>
    <name type="common">Fire moss</name>
    <name type="synonym">Dicranum purpureum</name>
    <dbReference type="NCBI Taxonomy" id="3225"/>
    <lineage>
        <taxon>Eukaryota</taxon>
        <taxon>Viridiplantae</taxon>
        <taxon>Streptophyta</taxon>
        <taxon>Embryophyta</taxon>
        <taxon>Bryophyta</taxon>
        <taxon>Bryophytina</taxon>
        <taxon>Bryopsida</taxon>
        <taxon>Dicranidae</taxon>
        <taxon>Pseudoditrichales</taxon>
        <taxon>Ditrichaceae</taxon>
        <taxon>Ceratodon</taxon>
    </lineage>
</organism>
<sequence>MIWSGWSGGSLLLATGFLLHCCDALRDRGFVLRSFSGAQEVSRRWSRVLQQGLE</sequence>
<dbReference type="AlphaFoldDB" id="A0A8T0JD51"/>
<feature type="chain" id="PRO_5035730173" evidence="1">
    <location>
        <begin position="25"/>
        <end position="54"/>
    </location>
</feature>
<dbReference type="Proteomes" id="UP000822688">
    <property type="component" value="Chromosome 1"/>
</dbReference>
<proteinExistence type="predicted"/>
<reference evidence="2" key="1">
    <citation type="submission" date="2020-06" db="EMBL/GenBank/DDBJ databases">
        <title>WGS assembly of Ceratodon purpureus strain R40.</title>
        <authorList>
            <person name="Carey S.B."/>
            <person name="Jenkins J."/>
            <person name="Shu S."/>
            <person name="Lovell J.T."/>
            <person name="Sreedasyam A."/>
            <person name="Maumus F."/>
            <person name="Tiley G.P."/>
            <person name="Fernandez-Pozo N."/>
            <person name="Barry K."/>
            <person name="Chen C."/>
            <person name="Wang M."/>
            <person name="Lipzen A."/>
            <person name="Daum C."/>
            <person name="Saski C.A."/>
            <person name="Payton A.C."/>
            <person name="Mcbreen J.C."/>
            <person name="Conrad R.E."/>
            <person name="Kollar L.M."/>
            <person name="Olsson S."/>
            <person name="Huttunen S."/>
            <person name="Landis J.B."/>
            <person name="Wickett N.J."/>
            <person name="Johnson M.G."/>
            <person name="Rensing S.A."/>
            <person name="Grimwood J."/>
            <person name="Schmutz J."/>
            <person name="Mcdaniel S.F."/>
        </authorList>
    </citation>
    <scope>NUCLEOTIDE SEQUENCE</scope>
    <source>
        <strain evidence="2">R40</strain>
    </source>
</reference>
<keyword evidence="1" id="KW-0732">Signal</keyword>
<keyword evidence="3" id="KW-1185">Reference proteome</keyword>